<evidence type="ECO:0000313" key="9">
    <source>
        <dbReference type="Proteomes" id="UP001234811"/>
    </source>
</evidence>
<dbReference type="EMBL" id="LFJS01000012">
    <property type="protein sequence ID" value="KMU52147.1"/>
    <property type="molecule type" value="Genomic_DNA"/>
</dbReference>
<dbReference type="Proteomes" id="UP000037482">
    <property type="component" value="Unassembled WGS sequence"/>
</dbReference>
<dbReference type="Proteomes" id="UP000254765">
    <property type="component" value="Unassembled WGS sequence"/>
</dbReference>
<dbReference type="Proteomes" id="UP000321126">
    <property type="component" value="Unassembled WGS sequence"/>
</dbReference>
<feature type="region of interest" description="Disordered" evidence="1">
    <location>
        <begin position="64"/>
        <end position="95"/>
    </location>
</feature>
<accession>A0A656VK94</accession>
<dbReference type="RefSeq" id="WP_025302730.1">
    <property type="nucleotide sequence ID" value="NZ_ABEXNO020000001.1"/>
</dbReference>
<accession>A0A2S4XCK0</accession>
<reference evidence="4 7" key="2">
    <citation type="submission" date="2018-06" db="EMBL/GenBank/DDBJ databases">
        <authorList>
            <consortium name="Pathogen Informatics"/>
            <person name="Doyle S."/>
        </authorList>
    </citation>
    <scope>NUCLEOTIDE SEQUENCE [LARGE SCALE GENOMIC DNA]</scope>
    <source>
        <strain evidence="4 7">NCTC10211</strain>
    </source>
</reference>
<evidence type="ECO:0000313" key="3">
    <source>
        <dbReference type="EMBL" id="MDQ9556641.1"/>
    </source>
</evidence>
<reference evidence="2 6" key="1">
    <citation type="submission" date="2015-06" db="EMBL/GenBank/DDBJ databases">
        <title>Draft Genome of Serratia marcescens Strain AH0650_Sm1.</title>
        <authorList>
            <person name="Wan Y."/>
            <person name="Gorrie C."/>
            <person name="Holt K."/>
        </authorList>
    </citation>
    <scope>NUCLEOTIDE SEQUENCE [LARGE SCALE GENOMIC DNA]</scope>
    <source>
        <strain evidence="2 6">AH0650_Sm1</strain>
    </source>
</reference>
<feature type="compositionally biased region" description="Gly residues" evidence="1">
    <location>
        <begin position="75"/>
        <end position="85"/>
    </location>
</feature>
<reference evidence="5 8" key="3">
    <citation type="submission" date="2019-07" db="EMBL/GenBank/DDBJ databases">
        <title>Serratia strains were isolated from fresh produce.</title>
        <authorList>
            <person name="Cho G.-S."/>
            <person name="Stein M."/>
            <person name="Lee W."/>
            <person name="Suh S.H."/>
            <person name="Franz C.M.A.P."/>
        </authorList>
    </citation>
    <scope>NUCLEOTIDE SEQUENCE [LARGE SCALE GENOMIC DNA]</scope>
    <source>
        <strain evidence="5 8">S16</strain>
    </source>
</reference>
<organism evidence="5 8">
    <name type="scientific">Serratia marcescens</name>
    <dbReference type="NCBI Taxonomy" id="615"/>
    <lineage>
        <taxon>Bacteria</taxon>
        <taxon>Pseudomonadati</taxon>
        <taxon>Pseudomonadota</taxon>
        <taxon>Gammaproteobacteria</taxon>
        <taxon>Enterobacterales</taxon>
        <taxon>Yersiniaceae</taxon>
        <taxon>Serratia</taxon>
    </lineage>
</organism>
<proteinExistence type="predicted"/>
<accession>A0A3E2EKY7</accession>
<protein>
    <submittedName>
        <fullName evidence="5">Uncharacterized protein</fullName>
    </submittedName>
</protein>
<evidence type="ECO:0000313" key="8">
    <source>
        <dbReference type="Proteomes" id="UP000321126"/>
    </source>
</evidence>
<sequence>MRNLTSEECSIISGAGDRSGTLTVSAETVGAAIGGGIGSIGGVAGGVVGTIVGGAVGNYVTGDRAPGSVGPSGIPWGGSNGGGTMWGNNNNTDSN</sequence>
<evidence type="ECO:0000313" key="5">
    <source>
        <dbReference type="EMBL" id="TXE36170.1"/>
    </source>
</evidence>
<dbReference type="Proteomes" id="UP001234811">
    <property type="component" value="Unassembled WGS sequence"/>
</dbReference>
<dbReference type="EMBL" id="UGYK01000002">
    <property type="protein sequence ID" value="SUI66624.1"/>
    <property type="molecule type" value="Genomic_DNA"/>
</dbReference>
<evidence type="ECO:0000313" key="4">
    <source>
        <dbReference type="EMBL" id="SUI66624.1"/>
    </source>
</evidence>
<dbReference type="EMBL" id="JAVIPQ010000210">
    <property type="protein sequence ID" value="MDQ9556641.1"/>
    <property type="molecule type" value="Genomic_DNA"/>
</dbReference>
<reference evidence="3 9" key="4">
    <citation type="submission" date="2023-07" db="EMBL/GenBank/DDBJ databases">
        <title>Pathogens genome sequencing project 196.</title>
        <authorList>
            <person name="Cao X."/>
        </authorList>
    </citation>
    <scope>NUCLEOTIDE SEQUENCE [LARGE SCALE GENOMIC DNA]</scope>
    <source>
        <strain evidence="3 9">SM41</strain>
    </source>
</reference>
<name>A0A2S4XCK0_SERMA</name>
<feature type="compositionally biased region" description="Low complexity" evidence="1">
    <location>
        <begin position="86"/>
        <end position="95"/>
    </location>
</feature>
<evidence type="ECO:0000313" key="2">
    <source>
        <dbReference type="EMBL" id="KMU52147.1"/>
    </source>
</evidence>
<gene>
    <name evidence="2" type="ORF">AB868_02901</name>
    <name evidence="5" type="ORF">FOT62_04085</name>
    <name evidence="4" type="ORF">NCTC10211_04078</name>
    <name evidence="3" type="ORF">RF091_14105</name>
</gene>
<dbReference type="GeneID" id="301145907"/>
<evidence type="ECO:0000256" key="1">
    <source>
        <dbReference type="SAM" id="MobiDB-lite"/>
    </source>
</evidence>
<evidence type="ECO:0000313" key="7">
    <source>
        <dbReference type="Proteomes" id="UP000254765"/>
    </source>
</evidence>
<dbReference type="EMBL" id="VOUQ01000002">
    <property type="protein sequence ID" value="TXE36170.1"/>
    <property type="molecule type" value="Genomic_DNA"/>
</dbReference>
<dbReference type="AlphaFoldDB" id="A0A2S4XCK0"/>
<evidence type="ECO:0000313" key="6">
    <source>
        <dbReference type="Proteomes" id="UP000037482"/>
    </source>
</evidence>